<name>W7CYH8_9LIST</name>
<accession>W7CYH8</accession>
<evidence type="ECO:0000313" key="1">
    <source>
        <dbReference type="EMBL" id="EUJ44629.1"/>
    </source>
</evidence>
<dbReference type="EMBL" id="AODL01000011">
    <property type="protein sequence ID" value="EUJ44629.1"/>
    <property type="molecule type" value="Genomic_DNA"/>
</dbReference>
<dbReference type="RefSeq" id="WP_036100883.1">
    <property type="nucleotide sequence ID" value="NZ_AODL01000011.1"/>
</dbReference>
<dbReference type="PATRIC" id="fig|1265816.5.peg.1895"/>
<dbReference type="OrthoDB" id="9780929at2"/>
<dbReference type="AlphaFoldDB" id="W7CYH8"/>
<reference evidence="1 2" key="1">
    <citation type="journal article" date="2014" name="Int. J. Syst. Evol. Microbiol.">
        <title>Listeria floridensis sp. nov., Listeria aquatica sp. nov., Listeria cornellensis sp. nov., Listeria riparia sp. nov. and Listeria grandensis sp. nov., from agricultural and natural environments.</title>
        <authorList>
            <person name="den Bakker H.C."/>
            <person name="Warchocki S."/>
            <person name="Wright E.M."/>
            <person name="Allred A.F."/>
            <person name="Ahlstrom C."/>
            <person name="Manuel C.S."/>
            <person name="Stasiewicz M.J."/>
            <person name="Burrell A."/>
            <person name="Roof S."/>
            <person name="Strawn L."/>
            <person name="Fortes E.D."/>
            <person name="Nightingale K.K."/>
            <person name="Kephart D."/>
            <person name="Wiedmann M."/>
        </authorList>
    </citation>
    <scope>NUCLEOTIDE SEQUENCE [LARGE SCALE GENOMIC DNA]</scope>
    <source>
        <strain evidence="1 2">FSL S10-1204</strain>
    </source>
</reference>
<proteinExistence type="predicted"/>
<keyword evidence="2" id="KW-1185">Reference proteome</keyword>
<dbReference type="Proteomes" id="UP000019248">
    <property type="component" value="Unassembled WGS sequence"/>
</dbReference>
<protein>
    <submittedName>
        <fullName evidence="1">Uncharacterized protein</fullName>
    </submittedName>
</protein>
<organism evidence="1 2">
    <name type="scientific">Listeria riparia FSL S10-1204</name>
    <dbReference type="NCBI Taxonomy" id="1265816"/>
    <lineage>
        <taxon>Bacteria</taxon>
        <taxon>Bacillati</taxon>
        <taxon>Bacillota</taxon>
        <taxon>Bacilli</taxon>
        <taxon>Bacillales</taxon>
        <taxon>Listeriaceae</taxon>
        <taxon>Listeria</taxon>
    </lineage>
</organism>
<comment type="caution">
    <text evidence="1">The sequence shown here is derived from an EMBL/GenBank/DDBJ whole genome shotgun (WGS) entry which is preliminary data.</text>
</comment>
<gene>
    <name evidence="1" type="ORF">PRIP_09582</name>
</gene>
<evidence type="ECO:0000313" key="2">
    <source>
        <dbReference type="Proteomes" id="UP000019248"/>
    </source>
</evidence>
<sequence length="148" mass="17154">MGIRDVLLREFGYEEPIVANDMGEQVFGMSGKRFNRYDLAFDSMYVSTTLKNHLLVENFGHYTPYPFEERAISNYIYVQFPELAGDLKQNPSAILGFPVRARLLQLLTTDFYRKDYERITEQLVQEDVTYAVVKEKLIGLLEDQLPVG</sequence>